<dbReference type="AlphaFoldDB" id="V2WN72"/>
<feature type="compositionally biased region" description="Low complexity" evidence="11">
    <location>
        <begin position="610"/>
        <end position="624"/>
    </location>
</feature>
<comment type="catalytic activity">
    <reaction evidence="9">
        <text>L-seryl-[protein] + ATP = O-phospho-L-seryl-[protein] + ADP + H(+)</text>
        <dbReference type="Rhea" id="RHEA:17989"/>
        <dbReference type="Rhea" id="RHEA-COMP:9863"/>
        <dbReference type="Rhea" id="RHEA-COMP:11604"/>
        <dbReference type="ChEBI" id="CHEBI:15378"/>
        <dbReference type="ChEBI" id="CHEBI:29999"/>
        <dbReference type="ChEBI" id="CHEBI:30616"/>
        <dbReference type="ChEBI" id="CHEBI:83421"/>
        <dbReference type="ChEBI" id="CHEBI:456216"/>
        <dbReference type="EC" id="2.7.11.1"/>
    </reaction>
</comment>
<feature type="region of interest" description="Disordered" evidence="11">
    <location>
        <begin position="781"/>
        <end position="852"/>
    </location>
</feature>
<feature type="compositionally biased region" description="Polar residues" evidence="11">
    <location>
        <begin position="625"/>
        <end position="638"/>
    </location>
</feature>
<keyword evidence="4" id="KW-0808">Transferase</keyword>
<feature type="compositionally biased region" description="Low complexity" evidence="11">
    <location>
        <begin position="586"/>
        <end position="599"/>
    </location>
</feature>
<feature type="compositionally biased region" description="Polar residues" evidence="11">
    <location>
        <begin position="475"/>
        <end position="485"/>
    </location>
</feature>
<dbReference type="OrthoDB" id="248923at2759"/>
<evidence type="ECO:0000259" key="12">
    <source>
        <dbReference type="PROSITE" id="PS50011"/>
    </source>
</evidence>
<keyword evidence="6 13" id="KW-0418">Kinase</keyword>
<feature type="compositionally biased region" description="Polar residues" evidence="11">
    <location>
        <begin position="509"/>
        <end position="533"/>
    </location>
</feature>
<feature type="compositionally biased region" description="Polar residues" evidence="11">
    <location>
        <begin position="663"/>
        <end position="673"/>
    </location>
</feature>
<feature type="region of interest" description="Disordered" evidence="11">
    <location>
        <begin position="740"/>
        <end position="764"/>
    </location>
</feature>
<dbReference type="SUPFAM" id="SSF56112">
    <property type="entry name" value="Protein kinase-like (PK-like)"/>
    <property type="match status" value="1"/>
</dbReference>
<dbReference type="EMBL" id="AWSO01000663">
    <property type="protein sequence ID" value="ESK88298.1"/>
    <property type="molecule type" value="Genomic_DNA"/>
</dbReference>
<feature type="compositionally biased region" description="Basic residues" evidence="11">
    <location>
        <begin position="822"/>
        <end position="832"/>
    </location>
</feature>
<comment type="caution">
    <text evidence="13">The sequence shown here is derived from an EMBL/GenBank/DDBJ whole genome shotgun (WGS) entry which is preliminary data.</text>
</comment>
<dbReference type="Gene3D" id="3.30.200.20">
    <property type="entry name" value="Phosphorylase Kinase, domain 1"/>
    <property type="match status" value="1"/>
</dbReference>
<comment type="similarity">
    <text evidence="1">Belongs to the protein kinase superfamily. STE Ser/Thr protein kinase family. STE20 subfamily.</text>
</comment>
<dbReference type="KEGG" id="mrr:Moror_14851"/>
<keyword evidence="3" id="KW-0723">Serine/threonine-protein kinase</keyword>
<dbReference type="Pfam" id="PF00069">
    <property type="entry name" value="Pkinase"/>
    <property type="match status" value="1"/>
</dbReference>
<evidence type="ECO:0000256" key="2">
    <source>
        <dbReference type="ARBA" id="ARBA00012513"/>
    </source>
</evidence>
<dbReference type="Gene3D" id="1.10.510.10">
    <property type="entry name" value="Transferase(Phosphotransferase) domain 1"/>
    <property type="match status" value="1"/>
</dbReference>
<dbReference type="PANTHER" id="PTHR48012">
    <property type="entry name" value="STERILE20-LIKE KINASE, ISOFORM B-RELATED"/>
    <property type="match status" value="1"/>
</dbReference>
<dbReference type="InterPro" id="IPR017441">
    <property type="entry name" value="Protein_kinase_ATP_BS"/>
</dbReference>
<evidence type="ECO:0000256" key="6">
    <source>
        <dbReference type="ARBA" id="ARBA00022777"/>
    </source>
</evidence>
<comment type="catalytic activity">
    <reaction evidence="8">
        <text>L-threonyl-[protein] + ATP = O-phospho-L-threonyl-[protein] + ADP + H(+)</text>
        <dbReference type="Rhea" id="RHEA:46608"/>
        <dbReference type="Rhea" id="RHEA-COMP:11060"/>
        <dbReference type="Rhea" id="RHEA-COMP:11605"/>
        <dbReference type="ChEBI" id="CHEBI:15378"/>
        <dbReference type="ChEBI" id="CHEBI:30013"/>
        <dbReference type="ChEBI" id="CHEBI:30616"/>
        <dbReference type="ChEBI" id="CHEBI:61977"/>
        <dbReference type="ChEBI" id="CHEBI:456216"/>
        <dbReference type="EC" id="2.7.11.1"/>
    </reaction>
</comment>
<feature type="region of interest" description="Disordered" evidence="11">
    <location>
        <begin position="358"/>
        <end position="563"/>
    </location>
</feature>
<feature type="domain" description="Protein kinase" evidence="12">
    <location>
        <begin position="10"/>
        <end position="266"/>
    </location>
</feature>
<dbReference type="InterPro" id="IPR011009">
    <property type="entry name" value="Kinase-like_dom_sf"/>
</dbReference>
<dbReference type="PANTHER" id="PTHR48012:SF21">
    <property type="entry name" value="PH DOMAIN-CONTAINING PROTEIN"/>
    <property type="match status" value="1"/>
</dbReference>
<dbReference type="InterPro" id="IPR000719">
    <property type="entry name" value="Prot_kinase_dom"/>
</dbReference>
<evidence type="ECO:0000313" key="13">
    <source>
        <dbReference type="EMBL" id="ESK88298.1"/>
    </source>
</evidence>
<feature type="compositionally biased region" description="Low complexity" evidence="11">
    <location>
        <begin position="449"/>
        <end position="464"/>
    </location>
</feature>
<dbReference type="PROSITE" id="PS50011">
    <property type="entry name" value="PROTEIN_KINASE_DOM"/>
    <property type="match status" value="1"/>
</dbReference>
<evidence type="ECO:0000256" key="3">
    <source>
        <dbReference type="ARBA" id="ARBA00022527"/>
    </source>
</evidence>
<evidence type="ECO:0000256" key="4">
    <source>
        <dbReference type="ARBA" id="ARBA00022679"/>
    </source>
</evidence>
<feature type="compositionally biased region" description="Polar residues" evidence="11">
    <location>
        <begin position="750"/>
        <end position="764"/>
    </location>
</feature>
<evidence type="ECO:0000256" key="9">
    <source>
        <dbReference type="ARBA" id="ARBA00048679"/>
    </source>
</evidence>
<dbReference type="FunFam" id="1.10.510.10:FF:000499">
    <property type="entry name" value="Serine/threonine-protein kinase KIC1"/>
    <property type="match status" value="1"/>
</dbReference>
<gene>
    <name evidence="13" type="ORF">Moror_14851</name>
</gene>
<dbReference type="SMART" id="SM00220">
    <property type="entry name" value="S_TKc"/>
    <property type="match status" value="1"/>
</dbReference>
<dbReference type="PROSITE" id="PS00107">
    <property type="entry name" value="PROTEIN_KINASE_ATP"/>
    <property type="match status" value="1"/>
</dbReference>
<dbReference type="HOGENOM" id="CLU_013251_0_0_1"/>
<dbReference type="PROSITE" id="PS00108">
    <property type="entry name" value="PROTEIN_KINASE_ST"/>
    <property type="match status" value="1"/>
</dbReference>
<feature type="compositionally biased region" description="Low complexity" evidence="11">
    <location>
        <begin position="643"/>
        <end position="661"/>
    </location>
</feature>
<keyword evidence="5 10" id="KW-0547">Nucleotide-binding</keyword>
<evidence type="ECO:0000256" key="8">
    <source>
        <dbReference type="ARBA" id="ARBA00047899"/>
    </source>
</evidence>
<dbReference type="STRING" id="1381753.V2WN72"/>
<feature type="region of interest" description="Disordered" evidence="11">
    <location>
        <begin position="917"/>
        <end position="973"/>
    </location>
</feature>
<protein>
    <recommendedName>
        <fullName evidence="2">non-specific serine/threonine protein kinase</fullName>
        <ecNumber evidence="2">2.7.11.1</ecNumber>
    </recommendedName>
</protein>
<keyword evidence="7 10" id="KW-0067">ATP-binding</keyword>
<dbReference type="InterPro" id="IPR008271">
    <property type="entry name" value="Ser/Thr_kinase_AS"/>
</dbReference>
<dbReference type="Proteomes" id="UP000017559">
    <property type="component" value="Unassembled WGS sequence"/>
</dbReference>
<evidence type="ECO:0000256" key="5">
    <source>
        <dbReference type="ARBA" id="ARBA00022741"/>
    </source>
</evidence>
<dbReference type="GO" id="GO:0005737">
    <property type="term" value="C:cytoplasm"/>
    <property type="evidence" value="ECO:0007669"/>
    <property type="project" value="TreeGrafter"/>
</dbReference>
<proteinExistence type="inferred from homology"/>
<organism evidence="13 14">
    <name type="scientific">Moniliophthora roreri (strain MCA 2997)</name>
    <name type="common">Cocoa frosty pod rot fungus</name>
    <name type="synonym">Crinipellis roreri</name>
    <dbReference type="NCBI Taxonomy" id="1381753"/>
    <lineage>
        <taxon>Eukaryota</taxon>
        <taxon>Fungi</taxon>
        <taxon>Dikarya</taxon>
        <taxon>Basidiomycota</taxon>
        <taxon>Agaricomycotina</taxon>
        <taxon>Agaricomycetes</taxon>
        <taxon>Agaricomycetidae</taxon>
        <taxon>Agaricales</taxon>
        <taxon>Marasmiineae</taxon>
        <taxon>Marasmiaceae</taxon>
        <taxon>Moniliophthora</taxon>
    </lineage>
</organism>
<feature type="binding site" evidence="10">
    <location>
        <position position="39"/>
    </location>
    <ligand>
        <name>ATP</name>
        <dbReference type="ChEBI" id="CHEBI:30616"/>
    </ligand>
</feature>
<feature type="region of interest" description="Disordered" evidence="11">
    <location>
        <begin position="576"/>
        <end position="689"/>
    </location>
</feature>
<evidence type="ECO:0000256" key="10">
    <source>
        <dbReference type="PROSITE-ProRule" id="PRU10141"/>
    </source>
</evidence>
<dbReference type="GO" id="GO:0005524">
    <property type="term" value="F:ATP binding"/>
    <property type="evidence" value="ECO:0007669"/>
    <property type="project" value="UniProtKB-UniRule"/>
</dbReference>
<evidence type="ECO:0000256" key="11">
    <source>
        <dbReference type="SAM" id="MobiDB-lite"/>
    </source>
</evidence>
<name>V2WN72_MONRO</name>
<feature type="compositionally biased region" description="Acidic residues" evidence="11">
    <location>
        <begin position="935"/>
        <end position="949"/>
    </location>
</feature>
<evidence type="ECO:0000256" key="1">
    <source>
        <dbReference type="ARBA" id="ARBA00008874"/>
    </source>
</evidence>
<evidence type="ECO:0000256" key="7">
    <source>
        <dbReference type="ARBA" id="ARBA00022840"/>
    </source>
</evidence>
<sequence>MAQPSVHQLYKRLETVGKGAYGSVSKGIHIPTGNVVALKIINLDTPDDDVGDIQREVALLTQLRDAPNITKYYGCYMDGPRVWIVMEFAQGGSVLSLMKASKDGCIEEKYASIIIREVLVGLSYLHKVPVIHRDMKAANILVTASGKVMICDFGVSALLATTSSKRNTLTGTPYWMAPEVLQATPAYDTKADIWSLGIMIYEMVKGTPPHSHLDKFKVMDLIPRAKPPTLPGNEGSKDMRDFMAFCLKELPSERLPADELLKTKWIKNIQKVNVSTLQDLVRRLQVAGPRASLAGPLDWEQEGFDDPDLDEDDSWAFETVRGRPHQLATDDDTLDVDFPENLQPQATIRAAASTPLPSSLRGLFPDDASSQNTFRPPPFLRQDAPSPPNVPSSSSPSPVPPRTPKQPLSLEINDEERAQTNNFVFPRTGARSKLKTTTSATASEDEFVSTSSPAQDSDSSANDDGLSPASDRTHSPSTGGTVRSSSYRDIRSMRGLADISIPPHPSKDSAINGTNPSSSVDSSPTGLSMSTPDIPSPLPPTAKPLITRKRSKSNAEGLNTRIGGLSAKRDIDMSLATPGSFQFPPTTRSTTTSTSSTSTVLPLQPHKKSPTQTSSTSQPPATSPVAHQTTYSLDTLATSRRFPPTASRSSPSITRTRSATALPENSKTATSGQVIIPDLPDSPLIPPVKPFAEARRNRSGSDSSSSSRAAINLGTPGLKDVIKIPSLSSEHQLGLSDLLPPSPSALVNPRTFSPTPSHLNSTMTMPHSAFRDAVSNSASSMPFTLGLPRTSSPPPFDNVPGRSSSQDSAHHPHPHPSPAPHHPNHHQGHYSHSRGYSNSHHHQSSSLTSNSSFTGTGLGISGSTSLPILRPVDFGALMTTESTHTELARTIDDLARCLAAVEAGLNSILEPQNSHVDSIEEEQEDMGNGSGVDGEGYDDTGDDNLDQEADSGSYFPPSTLTERTAGKPILVGG</sequence>
<dbReference type="InterPro" id="IPR050629">
    <property type="entry name" value="STE20/SPS1-PAK"/>
</dbReference>
<evidence type="ECO:0000313" key="14">
    <source>
        <dbReference type="Proteomes" id="UP000017559"/>
    </source>
</evidence>
<feature type="compositionally biased region" description="Pro residues" evidence="11">
    <location>
        <begin position="375"/>
        <end position="390"/>
    </location>
</feature>
<keyword evidence="14" id="KW-1185">Reference proteome</keyword>
<dbReference type="GO" id="GO:0004674">
    <property type="term" value="F:protein serine/threonine kinase activity"/>
    <property type="evidence" value="ECO:0007669"/>
    <property type="project" value="UniProtKB-KW"/>
</dbReference>
<dbReference type="EC" id="2.7.11.1" evidence="2"/>
<accession>V2WN72</accession>
<reference evidence="13 14" key="1">
    <citation type="journal article" date="2014" name="BMC Genomics">
        <title>Genome and secretome analysis of the hemibiotrophic fungal pathogen, Moniliophthora roreri, which causes frosty pod rot disease of cacao: mechanisms of the biotrophic and necrotrophic phases.</title>
        <authorList>
            <person name="Meinhardt L.W."/>
            <person name="Costa G.G.L."/>
            <person name="Thomazella D.P.T."/>
            <person name="Teixeira P.J.P.L."/>
            <person name="Carazzolle M.F."/>
            <person name="Schuster S.C."/>
            <person name="Carlson J.E."/>
            <person name="Guiltinan M.J."/>
            <person name="Mieczkowski P."/>
            <person name="Farmer A."/>
            <person name="Ramaraj T."/>
            <person name="Crozier J."/>
            <person name="Davis R.E."/>
            <person name="Shao J."/>
            <person name="Melnick R.L."/>
            <person name="Pereira G.A.G."/>
            <person name="Bailey B.A."/>
        </authorList>
    </citation>
    <scope>NUCLEOTIDE SEQUENCE [LARGE SCALE GENOMIC DNA]</scope>
    <source>
        <strain evidence="13 14">MCA 2997</strain>
    </source>
</reference>